<keyword evidence="2 6" id="KW-0812">Transmembrane</keyword>
<evidence type="ECO:0000313" key="8">
    <source>
        <dbReference type="Proteomes" id="UP001164286"/>
    </source>
</evidence>
<comment type="subcellular location">
    <subcellularLocation>
        <location evidence="1">Membrane</location>
        <topology evidence="1">Multi-pass membrane protein</topology>
    </subcellularLocation>
</comment>
<feature type="transmembrane region" description="Helical" evidence="6">
    <location>
        <begin position="105"/>
        <end position="128"/>
    </location>
</feature>
<dbReference type="Proteomes" id="UP001164286">
    <property type="component" value="Unassembled WGS sequence"/>
</dbReference>
<feature type="compositionally biased region" description="Basic and acidic residues" evidence="5">
    <location>
        <begin position="371"/>
        <end position="380"/>
    </location>
</feature>
<dbReference type="PANTHER" id="PTHR13377">
    <property type="entry name" value="PLACENTAL PROTEIN 6"/>
    <property type="match status" value="1"/>
</dbReference>
<keyword evidence="3 6" id="KW-1133">Transmembrane helix</keyword>
<feature type="compositionally biased region" description="Low complexity" evidence="5">
    <location>
        <begin position="305"/>
        <end position="330"/>
    </location>
</feature>
<evidence type="ECO:0000256" key="6">
    <source>
        <dbReference type="SAM" id="Phobius"/>
    </source>
</evidence>
<dbReference type="GO" id="GO:0005794">
    <property type="term" value="C:Golgi apparatus"/>
    <property type="evidence" value="ECO:0007669"/>
    <property type="project" value="TreeGrafter"/>
</dbReference>
<dbReference type="PANTHER" id="PTHR13377:SF3">
    <property type="entry name" value="TRANSMEMBRANE PROTEIN 115"/>
    <property type="match status" value="1"/>
</dbReference>
<dbReference type="FunFam" id="1.20.1540.10:FF:000004">
    <property type="entry name" value="Transmembrane protein 115"/>
    <property type="match status" value="1"/>
</dbReference>
<evidence type="ECO:0000256" key="5">
    <source>
        <dbReference type="SAM" id="MobiDB-lite"/>
    </source>
</evidence>
<dbReference type="GeneID" id="77730766"/>
<feature type="transmembrane region" description="Helical" evidence="6">
    <location>
        <begin position="140"/>
        <end position="160"/>
    </location>
</feature>
<evidence type="ECO:0000313" key="7">
    <source>
        <dbReference type="EMBL" id="KAI9631800.1"/>
    </source>
</evidence>
<keyword evidence="4 6" id="KW-0472">Membrane</keyword>
<dbReference type="SUPFAM" id="SSF144091">
    <property type="entry name" value="Rhomboid-like"/>
    <property type="match status" value="1"/>
</dbReference>
<protein>
    <submittedName>
        <fullName evidence="7">Eukaryotic integral membrane protein-domain-containing protein</fullName>
    </submittedName>
</protein>
<dbReference type="RefSeq" id="XP_052941577.1">
    <property type="nucleotide sequence ID" value="XM_053091561.1"/>
</dbReference>
<feature type="transmembrane region" description="Helical" evidence="6">
    <location>
        <begin position="64"/>
        <end position="93"/>
    </location>
</feature>
<sequence length="380" mass="40195">MPAISFLPFLQNVPSSTRLLTALLILFSLAGFGLQNLANENLPKPGPAGLELPWLVLVPGKSLIFPWTVLTAGLVELSVFELIFSIITLVLATRYLDRIWGFLEVLRFSAVVIVGSNVIAFGFSWIVWFVTGSEEALYGLPYHGLSGLQVGFLVAFTQLIPEHQIQLLGALRIKVKALPGIYLLISNVLIFVLGSSPYMLVQFGFFVAWAYLRFFKLSEDGLRGDRSETFAFQYWFPGPVRPYIAKAGNLVFKLAVKVKLVQAWDDPVQYSALPGPGGARAEAERRRAMALKALDARIASTAPAPPAAVHTAGPLAASSSSSSSGVPASGLGAGVGAGAGAGVGAGDESVVGGSTTAPPPLKTAVSSRSVGGDKPEKVKD</sequence>
<dbReference type="InterPro" id="IPR035952">
    <property type="entry name" value="Rhomboid-like_sf"/>
</dbReference>
<keyword evidence="8" id="KW-1185">Reference proteome</keyword>
<dbReference type="Gene3D" id="1.20.1540.10">
    <property type="entry name" value="Rhomboid-like"/>
    <property type="match status" value="1"/>
</dbReference>
<dbReference type="AlphaFoldDB" id="A0AA38LQF3"/>
<organism evidence="7 8">
    <name type="scientific">Dioszegia hungarica</name>
    <dbReference type="NCBI Taxonomy" id="4972"/>
    <lineage>
        <taxon>Eukaryota</taxon>
        <taxon>Fungi</taxon>
        <taxon>Dikarya</taxon>
        <taxon>Basidiomycota</taxon>
        <taxon>Agaricomycotina</taxon>
        <taxon>Tremellomycetes</taxon>
        <taxon>Tremellales</taxon>
        <taxon>Bulleribasidiaceae</taxon>
        <taxon>Dioszegia</taxon>
    </lineage>
</organism>
<dbReference type="GO" id="GO:0006890">
    <property type="term" value="P:retrograde vesicle-mediated transport, Golgi to endoplasmic reticulum"/>
    <property type="evidence" value="ECO:0007669"/>
    <property type="project" value="InterPro"/>
</dbReference>
<evidence type="ECO:0000256" key="4">
    <source>
        <dbReference type="ARBA" id="ARBA00023136"/>
    </source>
</evidence>
<evidence type="ECO:0000256" key="2">
    <source>
        <dbReference type="ARBA" id="ARBA00022692"/>
    </source>
</evidence>
<reference evidence="7" key="1">
    <citation type="journal article" date="2022" name="G3 (Bethesda)">
        <title>High quality genome of the basidiomycete yeast Dioszegia hungarica PDD-24b-2 isolated from cloud water.</title>
        <authorList>
            <person name="Jarrige D."/>
            <person name="Haridas S."/>
            <person name="Bleykasten-Grosshans C."/>
            <person name="Joly M."/>
            <person name="Nadalig T."/>
            <person name="Sancelme M."/>
            <person name="Vuilleumier S."/>
            <person name="Grigoriev I.V."/>
            <person name="Amato P."/>
            <person name="Bringel F."/>
        </authorList>
    </citation>
    <scope>NUCLEOTIDE SEQUENCE</scope>
    <source>
        <strain evidence="7">PDD-24b-2</strain>
    </source>
</reference>
<accession>A0AA38LQF3</accession>
<dbReference type="EMBL" id="JAKWFO010000016">
    <property type="protein sequence ID" value="KAI9631800.1"/>
    <property type="molecule type" value="Genomic_DNA"/>
</dbReference>
<feature type="compositionally biased region" description="Gly residues" evidence="5">
    <location>
        <begin position="331"/>
        <end position="345"/>
    </location>
</feature>
<feature type="region of interest" description="Disordered" evidence="5">
    <location>
        <begin position="305"/>
        <end position="380"/>
    </location>
</feature>
<gene>
    <name evidence="7" type="ORF">MKK02DRAFT_41428</name>
</gene>
<comment type="caution">
    <text evidence="7">The sequence shown here is derived from an EMBL/GenBank/DDBJ whole genome shotgun (WGS) entry which is preliminary data.</text>
</comment>
<evidence type="ECO:0000256" key="1">
    <source>
        <dbReference type="ARBA" id="ARBA00004141"/>
    </source>
</evidence>
<dbReference type="GO" id="GO:0016020">
    <property type="term" value="C:membrane"/>
    <property type="evidence" value="ECO:0007669"/>
    <property type="project" value="UniProtKB-SubCell"/>
</dbReference>
<name>A0AA38LQF3_9TREE</name>
<dbReference type="Pfam" id="PF08551">
    <property type="entry name" value="DUF1751"/>
    <property type="match status" value="1"/>
</dbReference>
<proteinExistence type="predicted"/>
<feature type="transmembrane region" description="Helical" evidence="6">
    <location>
        <begin position="181"/>
        <end position="212"/>
    </location>
</feature>
<evidence type="ECO:0000256" key="3">
    <source>
        <dbReference type="ARBA" id="ARBA00022989"/>
    </source>
</evidence>
<dbReference type="InterPro" id="IPR013861">
    <property type="entry name" value="TMEM115/Pdh1/Rbl19"/>
</dbReference>
<dbReference type="SMART" id="SM01160">
    <property type="entry name" value="DUF1751"/>
    <property type="match status" value="1"/>
</dbReference>